<comment type="similarity">
    <text evidence="1">Belongs to the WrbA family.</text>
</comment>
<accession>A4BFF5</accession>
<evidence type="ECO:0000256" key="1">
    <source>
        <dbReference type="ARBA" id="ARBA00006961"/>
    </source>
</evidence>
<dbReference type="InterPro" id="IPR008254">
    <property type="entry name" value="Flavodoxin/NO_synth"/>
</dbReference>
<keyword evidence="3" id="KW-0288">FMN</keyword>
<feature type="domain" description="Flavodoxin-like" evidence="5">
    <location>
        <begin position="4"/>
        <end position="188"/>
    </location>
</feature>
<dbReference type="EMBL" id="AAOE01000013">
    <property type="protein sequence ID" value="EAR09050.1"/>
    <property type="molecule type" value="Genomic_DNA"/>
</dbReference>
<dbReference type="PANTHER" id="PTHR30546:SF23">
    <property type="entry name" value="FLAVOPROTEIN-LIKE PROTEIN YCP4-RELATED"/>
    <property type="match status" value="1"/>
</dbReference>
<dbReference type="GO" id="GO:0010181">
    <property type="term" value="F:FMN binding"/>
    <property type="evidence" value="ECO:0007669"/>
    <property type="project" value="InterPro"/>
</dbReference>
<keyword evidence="4" id="KW-0732">Signal</keyword>
<dbReference type="InterPro" id="IPR029039">
    <property type="entry name" value="Flavoprotein-like_sf"/>
</dbReference>
<dbReference type="OrthoDB" id="9801479at2"/>
<keyword evidence="2" id="KW-0285">Flavoprotein</keyword>
<feature type="chain" id="PRO_5002665118" evidence="4">
    <location>
        <begin position="20"/>
        <end position="203"/>
    </location>
</feature>
<dbReference type="PANTHER" id="PTHR30546">
    <property type="entry name" value="FLAVODOXIN-RELATED PROTEIN WRBA-RELATED"/>
    <property type="match status" value="1"/>
</dbReference>
<name>A4BFF5_9GAMM</name>
<dbReference type="NCBIfam" id="TIGR01755">
    <property type="entry name" value="flav_wrbA"/>
    <property type="match status" value="1"/>
</dbReference>
<dbReference type="GO" id="GO:0003955">
    <property type="term" value="F:NAD(P)H dehydrogenase (quinone) activity"/>
    <property type="evidence" value="ECO:0007669"/>
    <property type="project" value="InterPro"/>
</dbReference>
<dbReference type="NCBIfam" id="NF002999">
    <property type="entry name" value="PRK03767.1"/>
    <property type="match status" value="1"/>
</dbReference>
<feature type="signal peptide" evidence="4">
    <location>
        <begin position="1"/>
        <end position="19"/>
    </location>
</feature>
<organism evidence="6 7">
    <name type="scientific">Reinekea blandensis MED297</name>
    <dbReference type="NCBI Taxonomy" id="314283"/>
    <lineage>
        <taxon>Bacteria</taxon>
        <taxon>Pseudomonadati</taxon>
        <taxon>Pseudomonadota</taxon>
        <taxon>Gammaproteobacteria</taxon>
        <taxon>Oceanospirillales</taxon>
        <taxon>Saccharospirillaceae</taxon>
        <taxon>Reinekea</taxon>
    </lineage>
</organism>
<dbReference type="InterPro" id="IPR010089">
    <property type="entry name" value="Flavoprotein_WrbA-like"/>
</dbReference>
<reference evidence="6 7" key="1">
    <citation type="submission" date="2006-02" db="EMBL/GenBank/DDBJ databases">
        <authorList>
            <person name="Pinhassi J."/>
            <person name="Pedros-Alio C."/>
            <person name="Ferriera S."/>
            <person name="Johnson J."/>
            <person name="Kravitz S."/>
            <person name="Halpern A."/>
            <person name="Remington K."/>
            <person name="Beeson K."/>
            <person name="Tran B."/>
            <person name="Rogers Y.-H."/>
            <person name="Friedman R."/>
            <person name="Venter J.C."/>
        </authorList>
    </citation>
    <scope>NUCLEOTIDE SEQUENCE [LARGE SCALE GENOMIC DNA]</scope>
    <source>
        <strain evidence="6 7">MED297</strain>
    </source>
</reference>
<evidence type="ECO:0000313" key="7">
    <source>
        <dbReference type="Proteomes" id="UP000005953"/>
    </source>
</evidence>
<dbReference type="Gene3D" id="3.40.50.360">
    <property type="match status" value="1"/>
</dbReference>
<comment type="caution">
    <text evidence="6">The sequence shown here is derived from an EMBL/GenBank/DDBJ whole genome shotgun (WGS) entry which is preliminary data.</text>
</comment>
<dbReference type="GO" id="GO:0016020">
    <property type="term" value="C:membrane"/>
    <property type="evidence" value="ECO:0007669"/>
    <property type="project" value="TreeGrafter"/>
</dbReference>
<dbReference type="AlphaFoldDB" id="A4BFF5"/>
<dbReference type="RefSeq" id="WP_008043741.1">
    <property type="nucleotide sequence ID" value="NZ_CH724150.1"/>
</dbReference>
<evidence type="ECO:0000259" key="5">
    <source>
        <dbReference type="PROSITE" id="PS50902"/>
    </source>
</evidence>
<evidence type="ECO:0000256" key="4">
    <source>
        <dbReference type="SAM" id="SignalP"/>
    </source>
</evidence>
<evidence type="ECO:0000256" key="2">
    <source>
        <dbReference type="ARBA" id="ARBA00022630"/>
    </source>
</evidence>
<evidence type="ECO:0000313" key="6">
    <source>
        <dbReference type="EMBL" id="EAR09050.1"/>
    </source>
</evidence>
<gene>
    <name evidence="6" type="ORF">MED297_16948</name>
</gene>
<dbReference type="HOGENOM" id="CLU_051402_0_2_6"/>
<keyword evidence="7" id="KW-1185">Reference proteome</keyword>
<protein>
    <submittedName>
        <fullName evidence="6">Flavoprotein WrbA, protein</fullName>
    </submittedName>
</protein>
<dbReference type="Proteomes" id="UP000005953">
    <property type="component" value="Unassembled WGS sequence"/>
</dbReference>
<dbReference type="PROSITE" id="PS50902">
    <property type="entry name" value="FLAVODOXIN_LIKE"/>
    <property type="match status" value="1"/>
</dbReference>
<dbReference type="STRING" id="314283.MED297_16948"/>
<dbReference type="SUPFAM" id="SSF52218">
    <property type="entry name" value="Flavoproteins"/>
    <property type="match status" value="1"/>
</dbReference>
<proteinExistence type="inferred from homology"/>
<sequence length="203" mass="21647">MPYVLVLYYSRFGSVAALAAEIAQGIDQVPGIEARVRTVPSVSPDFDPDATDIPADGPLFCTEDDFALTSAIALGSPGRFGNMAAPLKYFLEQTTGSWVSGRLVGKPATVFTSTTTPHGGQESTLLSMINPLLHHGMLITGVPFTEPGLHETIGGGSPYGVSHIAGESHNALHPELKNLARHQGARLATYALRLMNETKTRQY</sequence>
<dbReference type="FunFam" id="3.40.50.360:FF:000001">
    <property type="entry name" value="NAD(P)H dehydrogenase (Quinone) FQR1-like"/>
    <property type="match status" value="1"/>
</dbReference>
<evidence type="ECO:0000256" key="3">
    <source>
        <dbReference type="ARBA" id="ARBA00022643"/>
    </source>
</evidence>